<reference evidence="2 3" key="1">
    <citation type="submission" date="2018-07" db="EMBL/GenBank/DDBJ databases">
        <title>Leeuwenhoekiella genomics.</title>
        <authorList>
            <person name="Tahon G."/>
            <person name="Willems A."/>
        </authorList>
    </citation>
    <scope>NUCLEOTIDE SEQUENCE [LARGE SCALE GENOMIC DNA]</scope>
    <source>
        <strain evidence="2 3">LMG 1345</strain>
    </source>
</reference>
<proteinExistence type="predicted"/>
<gene>
    <name evidence="2" type="ORF">DSL99_3398</name>
</gene>
<dbReference type="PANTHER" id="PTHR46401">
    <property type="entry name" value="GLYCOSYLTRANSFERASE WBBK-RELATED"/>
    <property type="match status" value="1"/>
</dbReference>
<dbReference type="EMBL" id="QOVL01000020">
    <property type="protein sequence ID" value="RXG25992.1"/>
    <property type="molecule type" value="Genomic_DNA"/>
</dbReference>
<evidence type="ECO:0000313" key="3">
    <source>
        <dbReference type="Proteomes" id="UP000290608"/>
    </source>
</evidence>
<evidence type="ECO:0000256" key="1">
    <source>
        <dbReference type="ARBA" id="ARBA00022679"/>
    </source>
</evidence>
<dbReference type="STRING" id="1122159.SAMN02745246_03324"/>
<name>A0A4V1KRT1_9FLAO</name>
<accession>A0A4V1KRT1</accession>
<organism evidence="2 3">
    <name type="scientific">Leeuwenhoekiella marinoflava</name>
    <dbReference type="NCBI Taxonomy" id="988"/>
    <lineage>
        <taxon>Bacteria</taxon>
        <taxon>Pseudomonadati</taxon>
        <taxon>Bacteroidota</taxon>
        <taxon>Flavobacteriia</taxon>
        <taxon>Flavobacteriales</taxon>
        <taxon>Flavobacteriaceae</taxon>
        <taxon>Leeuwenhoekiella</taxon>
    </lineage>
</organism>
<dbReference type="RefSeq" id="WP_073100381.1">
    <property type="nucleotide sequence ID" value="NZ_QOVL01000020.1"/>
</dbReference>
<keyword evidence="1 2" id="KW-0808">Transferase</keyword>
<dbReference type="Proteomes" id="UP000290608">
    <property type="component" value="Unassembled WGS sequence"/>
</dbReference>
<sequence>MKIVFDPIESESNQYPQMLVSGFQKQGLEVYSLNEMLSDLNKFKSVSVVHLNWFESVKSSFAFLKKFVKLICLILGGKKIVWTMHNKTPHIKKVFLLQKILLRILKEKADVIIIHSTATKELLYKESPRFAEKTVYIPHPNYIGVYGSATQQKDFSNEPLQLLFLGAVKPYKNIELLIEAVQTFSKEEVELTIAGKCYTMEYEEFLNQKISKNNIRTNFQFLEDGALKEALEDHELVILPYDLRSSLNSGTVILAFSYARSVICPEIGTVRDVKNKKQILGYSYGDEHEHKEQLILAIKRAINLKQKSPQVFEEWGVAMQQEMKDFNDPKLISEAFLDLYANL</sequence>
<protein>
    <submittedName>
        <fullName evidence="2">Glycosyltransferase involved in cell wall biosynthesis</fullName>
    </submittedName>
</protein>
<dbReference type="Pfam" id="PF13692">
    <property type="entry name" value="Glyco_trans_1_4"/>
    <property type="match status" value="1"/>
</dbReference>
<dbReference type="GO" id="GO:0009103">
    <property type="term" value="P:lipopolysaccharide biosynthetic process"/>
    <property type="evidence" value="ECO:0007669"/>
    <property type="project" value="TreeGrafter"/>
</dbReference>
<dbReference type="SUPFAM" id="SSF53756">
    <property type="entry name" value="UDP-Glycosyltransferase/glycogen phosphorylase"/>
    <property type="match status" value="1"/>
</dbReference>
<dbReference type="GO" id="GO:0016757">
    <property type="term" value="F:glycosyltransferase activity"/>
    <property type="evidence" value="ECO:0007669"/>
    <property type="project" value="TreeGrafter"/>
</dbReference>
<dbReference type="PANTHER" id="PTHR46401:SF2">
    <property type="entry name" value="GLYCOSYLTRANSFERASE WBBK-RELATED"/>
    <property type="match status" value="1"/>
</dbReference>
<comment type="caution">
    <text evidence="2">The sequence shown here is derived from an EMBL/GenBank/DDBJ whole genome shotgun (WGS) entry which is preliminary data.</text>
</comment>
<evidence type="ECO:0000313" key="2">
    <source>
        <dbReference type="EMBL" id="RXG25992.1"/>
    </source>
</evidence>
<dbReference type="Gene3D" id="3.40.50.2000">
    <property type="entry name" value="Glycogen Phosphorylase B"/>
    <property type="match status" value="1"/>
</dbReference>
<dbReference type="AlphaFoldDB" id="A0A4V1KRT1"/>